<organism evidence="1">
    <name type="scientific">marine metagenome</name>
    <dbReference type="NCBI Taxonomy" id="408172"/>
    <lineage>
        <taxon>unclassified sequences</taxon>
        <taxon>metagenomes</taxon>
        <taxon>ecological metagenomes</taxon>
    </lineage>
</organism>
<name>A0A382RY98_9ZZZZ</name>
<feature type="non-terminal residue" evidence="1">
    <location>
        <position position="1"/>
    </location>
</feature>
<gene>
    <name evidence="1" type="ORF">METZ01_LOCUS354989</name>
</gene>
<dbReference type="AlphaFoldDB" id="A0A382RY98"/>
<dbReference type="Gene3D" id="2.60.320.10">
    <property type="entry name" value="N-utilization substance G protein NusG, insert domain"/>
    <property type="match status" value="1"/>
</dbReference>
<dbReference type="EMBL" id="UINC01124763">
    <property type="protein sequence ID" value="SVD02135.1"/>
    <property type="molecule type" value="Genomic_DNA"/>
</dbReference>
<accession>A0A382RY98</accession>
<sequence length="48" mass="5108">AHVIAAPCTHKICMRRGWIRQRGDLAVCVPNGLVLRIAGTAAVDAVAR</sequence>
<evidence type="ECO:0000313" key="1">
    <source>
        <dbReference type="EMBL" id="SVD02135.1"/>
    </source>
</evidence>
<protein>
    <submittedName>
        <fullName evidence="1">Uncharacterized protein</fullName>
    </submittedName>
</protein>
<dbReference type="Pfam" id="PF07009">
    <property type="entry name" value="NusG_II"/>
    <property type="match status" value="1"/>
</dbReference>
<dbReference type="InterPro" id="IPR038690">
    <property type="entry name" value="NusG_2_sf"/>
</dbReference>
<reference evidence="1" key="1">
    <citation type="submission" date="2018-05" db="EMBL/GenBank/DDBJ databases">
        <authorList>
            <person name="Lanie J.A."/>
            <person name="Ng W.-L."/>
            <person name="Kazmierczak K.M."/>
            <person name="Andrzejewski T.M."/>
            <person name="Davidsen T.M."/>
            <person name="Wayne K.J."/>
            <person name="Tettelin H."/>
            <person name="Glass J.I."/>
            <person name="Rusch D."/>
            <person name="Podicherti R."/>
            <person name="Tsui H.-C.T."/>
            <person name="Winkler M.E."/>
        </authorList>
    </citation>
    <scope>NUCLEOTIDE SEQUENCE</scope>
</reference>
<proteinExistence type="predicted"/>